<evidence type="ECO:0000259" key="9">
    <source>
        <dbReference type="Pfam" id="PF00881"/>
    </source>
</evidence>
<keyword evidence="5 8" id="KW-0521">NADP</keyword>
<evidence type="ECO:0000256" key="4">
    <source>
        <dbReference type="ARBA" id="ARBA00022643"/>
    </source>
</evidence>
<organism evidence="10 11">
    <name type="scientific">Paralimibaculum aggregatum</name>
    <dbReference type="NCBI Taxonomy" id="3036245"/>
    <lineage>
        <taxon>Bacteria</taxon>
        <taxon>Pseudomonadati</taxon>
        <taxon>Pseudomonadota</taxon>
        <taxon>Alphaproteobacteria</taxon>
        <taxon>Rhodobacterales</taxon>
        <taxon>Paracoccaceae</taxon>
        <taxon>Paralimibaculum</taxon>
    </lineage>
</organism>
<evidence type="ECO:0000256" key="6">
    <source>
        <dbReference type="ARBA" id="ARBA00023002"/>
    </source>
</evidence>
<dbReference type="Proteomes" id="UP001239909">
    <property type="component" value="Unassembled WGS sequence"/>
</dbReference>
<evidence type="ECO:0000313" key="10">
    <source>
        <dbReference type="EMBL" id="GMG81648.1"/>
    </source>
</evidence>
<keyword evidence="3 8" id="KW-0285">Flavoprotein</keyword>
<evidence type="ECO:0000256" key="5">
    <source>
        <dbReference type="ARBA" id="ARBA00022857"/>
    </source>
</evidence>
<dbReference type="InterPro" id="IPR026021">
    <property type="entry name" value="YdjA-like"/>
</dbReference>
<dbReference type="RefSeq" id="WP_285670365.1">
    <property type="nucleotide sequence ID" value="NZ_BSYI01000005.1"/>
</dbReference>
<dbReference type="EMBL" id="BSYI01000005">
    <property type="protein sequence ID" value="GMG81648.1"/>
    <property type="molecule type" value="Genomic_DNA"/>
</dbReference>
<gene>
    <name evidence="10" type="ORF">LNKW23_08610</name>
</gene>
<feature type="domain" description="Nitroreductase" evidence="9">
    <location>
        <begin position="16"/>
        <end position="172"/>
    </location>
</feature>
<evidence type="ECO:0000256" key="7">
    <source>
        <dbReference type="ARBA" id="ARBA00023027"/>
    </source>
</evidence>
<accession>A0ABQ6LE75</accession>
<evidence type="ECO:0000256" key="8">
    <source>
        <dbReference type="PIRNR" id="PIRNR000232"/>
    </source>
</evidence>
<evidence type="ECO:0000313" key="11">
    <source>
        <dbReference type="Proteomes" id="UP001239909"/>
    </source>
</evidence>
<keyword evidence="6 8" id="KW-0560">Oxidoreductase</keyword>
<dbReference type="PANTHER" id="PTHR43821:SF1">
    <property type="entry name" value="NAD(P)H NITROREDUCTASE YDJA-RELATED"/>
    <property type="match status" value="1"/>
</dbReference>
<evidence type="ECO:0000256" key="1">
    <source>
        <dbReference type="ARBA" id="ARBA00001917"/>
    </source>
</evidence>
<reference evidence="10 11" key="1">
    <citation type="submission" date="2023-04" db="EMBL/GenBank/DDBJ databases">
        <title>Marinoamorphus aggregata gen. nov., sp. Nov., isolate from tissue of brittle star Ophioplocus japonicus.</title>
        <authorList>
            <person name="Kawano K."/>
            <person name="Sawayama S."/>
            <person name="Nakagawa S."/>
        </authorList>
    </citation>
    <scope>NUCLEOTIDE SEQUENCE [LARGE SCALE GENOMIC DNA]</scope>
    <source>
        <strain evidence="10 11">NKW23</strain>
    </source>
</reference>
<dbReference type="InterPro" id="IPR052530">
    <property type="entry name" value="NAD(P)H_nitroreductase"/>
</dbReference>
<keyword evidence="11" id="KW-1185">Reference proteome</keyword>
<dbReference type="EC" id="1.-.-.-" evidence="8"/>
<dbReference type="InterPro" id="IPR029479">
    <property type="entry name" value="Nitroreductase"/>
</dbReference>
<evidence type="ECO:0000256" key="2">
    <source>
        <dbReference type="ARBA" id="ARBA00007118"/>
    </source>
</evidence>
<comment type="cofactor">
    <cofactor evidence="1 8">
        <name>FMN</name>
        <dbReference type="ChEBI" id="CHEBI:58210"/>
    </cofactor>
</comment>
<protein>
    <recommendedName>
        <fullName evidence="8">Putative NAD(P)H nitroreductase</fullName>
        <ecNumber evidence="8">1.-.-.-</ecNumber>
    </recommendedName>
</protein>
<name>A0ABQ6LE75_9RHOB</name>
<comment type="caution">
    <text evidence="10">The sequence shown here is derived from an EMBL/GenBank/DDBJ whole genome shotgun (WGS) entry which is preliminary data.</text>
</comment>
<dbReference type="PANTHER" id="PTHR43821">
    <property type="entry name" value="NAD(P)H NITROREDUCTASE YDJA-RELATED"/>
    <property type="match status" value="1"/>
</dbReference>
<keyword evidence="4 8" id="KW-0288">FMN</keyword>
<sequence>MTEPLTHRPEVVAFLATRRSRPAKTLTEAAPDAATLEEILRLASRCPDHGKLVPWRFAVMGPETRAAAAACAVERLAARGEPEAAQQKAAAQFAQGGVVVAVLSALQESPKIPAWEQALAAGAVCLGAVNAALALGWGANWLTGPLAHDESFLAQVLGAAPGETVAGFIHIGGESVVPPDRDRPDIAAITRHLP</sequence>
<comment type="similarity">
    <text evidence="2 8">Belongs to the nitroreductase family.</text>
</comment>
<dbReference type="PIRSF" id="PIRSF000232">
    <property type="entry name" value="YdjA"/>
    <property type="match status" value="1"/>
</dbReference>
<evidence type="ECO:0000256" key="3">
    <source>
        <dbReference type="ARBA" id="ARBA00022630"/>
    </source>
</evidence>
<dbReference type="SUPFAM" id="SSF55469">
    <property type="entry name" value="FMN-dependent nitroreductase-like"/>
    <property type="match status" value="1"/>
</dbReference>
<dbReference type="InterPro" id="IPR000415">
    <property type="entry name" value="Nitroreductase-like"/>
</dbReference>
<dbReference type="CDD" id="cd02135">
    <property type="entry name" value="YdjA-like"/>
    <property type="match status" value="1"/>
</dbReference>
<dbReference type="Pfam" id="PF00881">
    <property type="entry name" value="Nitroreductase"/>
    <property type="match status" value="1"/>
</dbReference>
<keyword evidence="7 8" id="KW-0520">NAD</keyword>
<dbReference type="Gene3D" id="3.40.109.10">
    <property type="entry name" value="NADH Oxidase"/>
    <property type="match status" value="1"/>
</dbReference>
<proteinExistence type="inferred from homology"/>